<evidence type="ECO:0000313" key="3">
    <source>
        <dbReference type="Proteomes" id="UP001218188"/>
    </source>
</evidence>
<comment type="caution">
    <text evidence="2">The sequence shown here is derived from an EMBL/GenBank/DDBJ whole genome shotgun (WGS) entry which is preliminary data.</text>
</comment>
<dbReference type="EMBL" id="JARJCM010000258">
    <property type="protein sequence ID" value="KAJ7020582.1"/>
    <property type="molecule type" value="Genomic_DNA"/>
</dbReference>
<gene>
    <name evidence="2" type="ORF">C8F04DRAFT_1196493</name>
</gene>
<evidence type="ECO:0000256" key="1">
    <source>
        <dbReference type="SAM" id="MobiDB-lite"/>
    </source>
</evidence>
<name>A0AAD6S4U5_9AGAR</name>
<organism evidence="2 3">
    <name type="scientific">Mycena alexandri</name>
    <dbReference type="NCBI Taxonomy" id="1745969"/>
    <lineage>
        <taxon>Eukaryota</taxon>
        <taxon>Fungi</taxon>
        <taxon>Dikarya</taxon>
        <taxon>Basidiomycota</taxon>
        <taxon>Agaricomycotina</taxon>
        <taxon>Agaricomycetes</taxon>
        <taxon>Agaricomycetidae</taxon>
        <taxon>Agaricales</taxon>
        <taxon>Marasmiineae</taxon>
        <taxon>Mycenaceae</taxon>
        <taxon>Mycena</taxon>
    </lineage>
</organism>
<keyword evidence="3" id="KW-1185">Reference proteome</keyword>
<feature type="region of interest" description="Disordered" evidence="1">
    <location>
        <begin position="114"/>
        <end position="150"/>
    </location>
</feature>
<protein>
    <submittedName>
        <fullName evidence="2">Uncharacterized protein</fullName>
    </submittedName>
</protein>
<dbReference type="Proteomes" id="UP001218188">
    <property type="component" value="Unassembled WGS sequence"/>
</dbReference>
<dbReference type="AlphaFoldDB" id="A0AAD6S4U5"/>
<evidence type="ECO:0000313" key="2">
    <source>
        <dbReference type="EMBL" id="KAJ7020582.1"/>
    </source>
</evidence>
<proteinExistence type="predicted"/>
<sequence length="150" mass="16721">MVATFQRRSRPSKFWSANRAARRRLHKLRRRLHPPVHVFNPEVGPPYTYYHGPPYDWNDDIEPPTSDWTNDAIPTTEGIGHTWSTWGTGTVTYGSWDDPQWNAPFQYGWGVDGESAELARSEDSPWSSRDAAAPGGSGLAPPAATADTTP</sequence>
<feature type="compositionally biased region" description="Low complexity" evidence="1">
    <location>
        <begin position="131"/>
        <end position="150"/>
    </location>
</feature>
<feature type="region of interest" description="Disordered" evidence="1">
    <location>
        <begin position="60"/>
        <end position="81"/>
    </location>
</feature>
<reference evidence="2" key="1">
    <citation type="submission" date="2023-03" db="EMBL/GenBank/DDBJ databases">
        <title>Massive genome expansion in bonnet fungi (Mycena s.s.) driven by repeated elements and novel gene families across ecological guilds.</title>
        <authorList>
            <consortium name="Lawrence Berkeley National Laboratory"/>
            <person name="Harder C.B."/>
            <person name="Miyauchi S."/>
            <person name="Viragh M."/>
            <person name="Kuo A."/>
            <person name="Thoen E."/>
            <person name="Andreopoulos B."/>
            <person name="Lu D."/>
            <person name="Skrede I."/>
            <person name="Drula E."/>
            <person name="Henrissat B."/>
            <person name="Morin E."/>
            <person name="Kohler A."/>
            <person name="Barry K."/>
            <person name="LaButti K."/>
            <person name="Morin E."/>
            <person name="Salamov A."/>
            <person name="Lipzen A."/>
            <person name="Mereny Z."/>
            <person name="Hegedus B."/>
            <person name="Baldrian P."/>
            <person name="Stursova M."/>
            <person name="Weitz H."/>
            <person name="Taylor A."/>
            <person name="Grigoriev I.V."/>
            <person name="Nagy L.G."/>
            <person name="Martin F."/>
            <person name="Kauserud H."/>
        </authorList>
    </citation>
    <scope>NUCLEOTIDE SEQUENCE</scope>
    <source>
        <strain evidence="2">CBHHK200</strain>
    </source>
</reference>
<accession>A0AAD6S4U5</accession>